<gene>
    <name evidence="1" type="ORF">Q7C36_021289</name>
</gene>
<accession>A0AA88IS02</accession>
<organism evidence="1 2">
    <name type="scientific">Tachysurus vachellii</name>
    <name type="common">Darkbarbel catfish</name>
    <name type="synonym">Pelteobagrus vachellii</name>
    <dbReference type="NCBI Taxonomy" id="175792"/>
    <lineage>
        <taxon>Eukaryota</taxon>
        <taxon>Metazoa</taxon>
        <taxon>Chordata</taxon>
        <taxon>Craniata</taxon>
        <taxon>Vertebrata</taxon>
        <taxon>Euteleostomi</taxon>
        <taxon>Actinopterygii</taxon>
        <taxon>Neopterygii</taxon>
        <taxon>Teleostei</taxon>
        <taxon>Ostariophysi</taxon>
        <taxon>Siluriformes</taxon>
        <taxon>Bagridae</taxon>
        <taxon>Tachysurus</taxon>
    </lineage>
</organism>
<dbReference type="EMBL" id="JAVHJS010000023">
    <property type="protein sequence ID" value="KAK2819643.1"/>
    <property type="molecule type" value="Genomic_DNA"/>
</dbReference>
<sequence length="79" mass="9012">MRKEDCFGLVVKCQVSGVSAIKLVIKAEHEHCKLLELFTTPDSSLIHPQKNTTRCFVKALYGAWDTRSTFTRWRATRGV</sequence>
<name>A0AA88IS02_TACVA</name>
<keyword evidence="2" id="KW-1185">Reference proteome</keyword>
<dbReference type="AlphaFoldDB" id="A0AA88IS02"/>
<dbReference type="Proteomes" id="UP001187315">
    <property type="component" value="Unassembled WGS sequence"/>
</dbReference>
<comment type="caution">
    <text evidence="1">The sequence shown here is derived from an EMBL/GenBank/DDBJ whole genome shotgun (WGS) entry which is preliminary data.</text>
</comment>
<reference evidence="1" key="1">
    <citation type="submission" date="2023-08" db="EMBL/GenBank/DDBJ databases">
        <title>Pelteobagrus vachellii genome.</title>
        <authorList>
            <person name="Liu H."/>
        </authorList>
    </citation>
    <scope>NUCLEOTIDE SEQUENCE</scope>
    <source>
        <strain evidence="1">PRFRI_2022a</strain>
        <tissue evidence="1">Muscle</tissue>
    </source>
</reference>
<protein>
    <submittedName>
        <fullName evidence="1">Uncharacterized protein</fullName>
    </submittedName>
</protein>
<proteinExistence type="predicted"/>
<evidence type="ECO:0000313" key="2">
    <source>
        <dbReference type="Proteomes" id="UP001187315"/>
    </source>
</evidence>
<evidence type="ECO:0000313" key="1">
    <source>
        <dbReference type="EMBL" id="KAK2819643.1"/>
    </source>
</evidence>